<feature type="region of interest" description="Disordered" evidence="1">
    <location>
        <begin position="757"/>
        <end position="778"/>
    </location>
</feature>
<reference evidence="3" key="2">
    <citation type="submission" date="2021-04" db="EMBL/GenBank/DDBJ databases">
        <authorList>
            <person name="Podell S."/>
        </authorList>
    </citation>
    <scope>NUCLEOTIDE SEQUENCE</scope>
    <source>
        <strain evidence="3">Hildebrandi</strain>
    </source>
</reference>
<dbReference type="InterPro" id="IPR000007">
    <property type="entry name" value="Tubby_C"/>
</dbReference>
<organism evidence="3 4">
    <name type="scientific">Nitzschia inconspicua</name>
    <dbReference type="NCBI Taxonomy" id="303405"/>
    <lineage>
        <taxon>Eukaryota</taxon>
        <taxon>Sar</taxon>
        <taxon>Stramenopiles</taxon>
        <taxon>Ochrophyta</taxon>
        <taxon>Bacillariophyta</taxon>
        <taxon>Bacillariophyceae</taxon>
        <taxon>Bacillariophycidae</taxon>
        <taxon>Bacillariales</taxon>
        <taxon>Bacillariaceae</taxon>
        <taxon>Nitzschia</taxon>
    </lineage>
</organism>
<gene>
    <name evidence="3" type="ORF">IV203_007338</name>
</gene>
<evidence type="ECO:0000313" key="4">
    <source>
        <dbReference type="Proteomes" id="UP000693970"/>
    </source>
</evidence>
<evidence type="ECO:0000313" key="3">
    <source>
        <dbReference type="EMBL" id="KAG7342246.1"/>
    </source>
</evidence>
<feature type="region of interest" description="Disordered" evidence="1">
    <location>
        <begin position="928"/>
        <end position="979"/>
    </location>
</feature>
<dbReference type="PROSITE" id="PS50181">
    <property type="entry name" value="FBOX"/>
    <property type="match status" value="1"/>
</dbReference>
<protein>
    <submittedName>
        <fullName evidence="3">Tub family protein</fullName>
    </submittedName>
</protein>
<name>A0A9K3KF37_9STRA</name>
<dbReference type="PANTHER" id="PTHR16517">
    <property type="entry name" value="TUBBY-RELATED"/>
    <property type="match status" value="1"/>
</dbReference>
<sequence length="1186" mass="131986">MEEVNHPVMDSPISCGVVAIKTSEAPCSAGEADVAGEYDVNADQSTILLEDQKAVTMESVSELEFPTENLQSSHVTNSIIETSVSIEVEIDEDGTYEDGTVNTEENNGTDETETLPKLQENPNQSFDTVPFAKDSSSEMPFPITKEENSITAGMRNEEVNSPTQNEQRQQTSQWEVTKPLSIFSLPSDSLHSIASFLSPFDWANFGLCDKKTSAICRNVFRRVRMHGFRCATEVITAWKLGQHADAKELCALYIQAGVPIYPHSLGHSYHTLLWRIGVEAKELQKQRRQSKSASSDEQNQNNGTAARNENEDSEHDDHGSPVDPFFRDRDETRSEMEFITLWRSSSYLEEKAFYSLKGLEDESDVHHIATRLRRQMSLRNPSRAARPAASDEPIENAQPIDPLLPRALSRWNALVVATDASRPRLTRSNSFSEFRLRRPKASLKIHRHLLDQHLLGNPSVNDNGGKMVTPAISLAADFFHPHFSFKISNVDCNRASNGGHLNSLQTSPTASASASIALDRSEAAIGGSPTGAMDGDLNSNAFELADLGHSVSRHDAEDSDSEGEENVIHPRPIAEQVHERPADRLAVDPTLSSTMQTSRAHGGVVCGLSAVGGQDILNRIDLEVYSASSKSCSKDEDHTEQELMLSHLKTRYATYQRRLEKSLMGNDSDGFEEFLLDFWDEFLPQTAMIQFYDQTTAVPRLSCLQKFLSRPCPKAIGIVQCEIERIKLGSKKKGVNMKGRFFPTYEYRLFIRDRRADSDRENDGDNSQDENESRFRRDTVLMVAKNRGRKYGESCGNSTPTISPKKGSNNYYLYLPHQEDIDTHYQGVNGSGFGESPAPNGAGNIESPCDSSSLLCRLQSNFIGTEFQIFTSRTTPLKPKPLTTRCLTAPHATNYAVSSDDEDVLFVESGESHASLTPKRNRFSRLSLRGLGGNASGDGEPSRSLDPSHTSPLSLRRTRSSGDMAAPSRKSRPSRRVSAADAVETKHYLAETQPVFYEEEDGAITYTANLLGSRPRIMDVCIPKVDSDGVGTEWKRYVENSEEIDSNISTNRMLNHLKQLQQRGDIDDWSATNNLTARNDSTVGLSRDEQKRYVPPDDYGLLALQNRPPWWNVELGSFVLNFGGRVSVASVKNFQLCDRNDQDYIMLQFGRIQGRHSFTMDFQYPLTGVQAFAIAISSLQSKISFG</sequence>
<feature type="region of interest" description="Disordered" evidence="1">
    <location>
        <begin position="96"/>
        <end position="124"/>
    </location>
</feature>
<dbReference type="OrthoDB" id="45629at2759"/>
<evidence type="ECO:0000259" key="2">
    <source>
        <dbReference type="PROSITE" id="PS50181"/>
    </source>
</evidence>
<dbReference type="PANTHER" id="PTHR16517:SF7">
    <property type="entry name" value="PROTEIN KING TUBBY"/>
    <property type="match status" value="1"/>
</dbReference>
<feature type="compositionally biased region" description="Low complexity" evidence="1">
    <location>
        <begin position="97"/>
        <end position="106"/>
    </location>
</feature>
<feature type="domain" description="F-box" evidence="2">
    <location>
        <begin position="179"/>
        <end position="223"/>
    </location>
</feature>
<keyword evidence="4" id="KW-1185">Reference proteome</keyword>
<accession>A0A9K3KF37</accession>
<proteinExistence type="predicted"/>
<comment type="caution">
    <text evidence="3">The sequence shown here is derived from an EMBL/GenBank/DDBJ whole genome shotgun (WGS) entry which is preliminary data.</text>
</comment>
<evidence type="ECO:0000256" key="1">
    <source>
        <dbReference type="SAM" id="MobiDB-lite"/>
    </source>
</evidence>
<dbReference type="Proteomes" id="UP000693970">
    <property type="component" value="Unassembled WGS sequence"/>
</dbReference>
<feature type="region of interest" description="Disordered" evidence="1">
    <location>
        <begin position="285"/>
        <end position="329"/>
    </location>
</feature>
<dbReference type="Pfam" id="PF01167">
    <property type="entry name" value="Tub"/>
    <property type="match status" value="1"/>
</dbReference>
<feature type="compositionally biased region" description="Basic and acidic residues" evidence="1">
    <location>
        <begin position="315"/>
        <end position="329"/>
    </location>
</feature>
<feature type="compositionally biased region" description="Polar residues" evidence="1">
    <location>
        <begin position="296"/>
        <end position="307"/>
    </location>
</feature>
<dbReference type="InterPro" id="IPR001810">
    <property type="entry name" value="F-box_dom"/>
</dbReference>
<dbReference type="AlphaFoldDB" id="A0A9K3KF37"/>
<reference evidence="3" key="1">
    <citation type="journal article" date="2021" name="Sci. Rep.">
        <title>Diploid genomic architecture of Nitzschia inconspicua, an elite biomass production diatom.</title>
        <authorList>
            <person name="Oliver A."/>
            <person name="Podell S."/>
            <person name="Pinowska A."/>
            <person name="Traller J.C."/>
            <person name="Smith S.R."/>
            <person name="McClure R."/>
            <person name="Beliaev A."/>
            <person name="Bohutskyi P."/>
            <person name="Hill E.A."/>
            <person name="Rabines A."/>
            <person name="Zheng H."/>
            <person name="Allen L.Z."/>
            <person name="Kuo A."/>
            <person name="Grigoriev I.V."/>
            <person name="Allen A.E."/>
            <person name="Hazlebeck D."/>
            <person name="Allen E.E."/>
        </authorList>
    </citation>
    <scope>NUCLEOTIDE SEQUENCE</scope>
    <source>
        <strain evidence="3">Hildebrandi</strain>
    </source>
</reference>
<dbReference type="EMBL" id="JAGRRH010000025">
    <property type="protein sequence ID" value="KAG7342246.1"/>
    <property type="molecule type" value="Genomic_DNA"/>
</dbReference>